<proteinExistence type="predicted"/>
<feature type="region of interest" description="Disordered" evidence="1">
    <location>
        <begin position="1"/>
        <end position="37"/>
    </location>
</feature>
<name>A0A0N4ZNK5_PARTI</name>
<organism evidence="2 3">
    <name type="scientific">Parastrongyloides trichosuri</name>
    <name type="common">Possum-specific nematode worm</name>
    <dbReference type="NCBI Taxonomy" id="131310"/>
    <lineage>
        <taxon>Eukaryota</taxon>
        <taxon>Metazoa</taxon>
        <taxon>Ecdysozoa</taxon>
        <taxon>Nematoda</taxon>
        <taxon>Chromadorea</taxon>
        <taxon>Rhabditida</taxon>
        <taxon>Tylenchina</taxon>
        <taxon>Panagrolaimomorpha</taxon>
        <taxon>Strongyloidoidea</taxon>
        <taxon>Strongyloididae</taxon>
        <taxon>Parastrongyloides</taxon>
    </lineage>
</organism>
<reference evidence="3" key="1">
    <citation type="submission" date="2017-02" db="UniProtKB">
        <authorList>
            <consortium name="WormBaseParasite"/>
        </authorList>
    </citation>
    <scope>IDENTIFICATION</scope>
</reference>
<evidence type="ECO:0000313" key="3">
    <source>
        <dbReference type="WBParaSite" id="PTRK_0001011800.1"/>
    </source>
</evidence>
<dbReference type="AlphaFoldDB" id="A0A0N4ZNK5"/>
<evidence type="ECO:0000256" key="1">
    <source>
        <dbReference type="SAM" id="MobiDB-lite"/>
    </source>
</evidence>
<feature type="compositionally biased region" description="Polar residues" evidence="1">
    <location>
        <begin position="19"/>
        <end position="31"/>
    </location>
</feature>
<dbReference type="WBParaSite" id="PTRK_0001011800.1">
    <property type="protein sequence ID" value="PTRK_0001011800.1"/>
    <property type="gene ID" value="PTRK_0001011800"/>
</dbReference>
<dbReference type="Proteomes" id="UP000038045">
    <property type="component" value="Unplaced"/>
</dbReference>
<sequence length="338" mass="39159">MAKDIENDVAEKLSEKSFEQVNHNGSNSSTEDLAHEENEYGVKVGVHHEKIIVTEVVIDKNGNTVSETSHTQEEKKDVISDKIQEDEGDETTVKILEVEKVNIVEEKEKELKVCRCSCGKTIIGDGVIVTDPTTELEQVKQKINFVPRDWISFKERATIQRALQTITSWVIKTIHSTTLKKKYEWILKSSYLTEKHFVEMFSDGDLFKRLAASLSPKYKFNVINVNQVVIDCINFVDYNRLKFNEYCHDVFGLKKEDLYNLEDFDIKKNPKGYRNIFHTLCLVALKCNKMRIGDEFINYHVFINMKSSILERREIGFDVYTYINNLKHNNIKVSTSVI</sequence>
<protein>
    <submittedName>
        <fullName evidence="3">Calponin-homology (CH) domain-containing protein</fullName>
    </submittedName>
</protein>
<accession>A0A0N4ZNK5</accession>
<feature type="compositionally biased region" description="Basic and acidic residues" evidence="1">
    <location>
        <begin position="1"/>
        <end position="18"/>
    </location>
</feature>
<evidence type="ECO:0000313" key="2">
    <source>
        <dbReference type="Proteomes" id="UP000038045"/>
    </source>
</evidence>
<keyword evidence="2" id="KW-1185">Reference proteome</keyword>